<dbReference type="InterPro" id="IPR050831">
    <property type="entry name" value="CEA_cell_adhesion"/>
</dbReference>
<dbReference type="InterPro" id="IPR036179">
    <property type="entry name" value="Ig-like_dom_sf"/>
</dbReference>
<keyword evidence="2" id="KW-0325">Glycoprotein</keyword>
<dbReference type="AlphaFoldDB" id="A0A8C8W6J0"/>
<dbReference type="GO" id="GO:0002682">
    <property type="term" value="P:regulation of immune system process"/>
    <property type="evidence" value="ECO:0007669"/>
    <property type="project" value="TreeGrafter"/>
</dbReference>
<dbReference type="GeneTree" id="ENSGT01100000263479"/>
<dbReference type="CDD" id="cd05774">
    <property type="entry name" value="IgV_CEACAM_D1"/>
    <property type="match status" value="3"/>
</dbReference>
<evidence type="ECO:0000256" key="1">
    <source>
        <dbReference type="ARBA" id="ARBA00022729"/>
    </source>
</evidence>
<evidence type="ECO:0000313" key="6">
    <source>
        <dbReference type="Ensembl" id="ENSPEMP00000036425.1"/>
    </source>
</evidence>
<keyword evidence="3" id="KW-0393">Immunoglobulin domain</keyword>
<dbReference type="SMART" id="SM00408">
    <property type="entry name" value="IGc2"/>
    <property type="match status" value="2"/>
</dbReference>
<reference evidence="6" key="2">
    <citation type="submission" date="2025-08" db="UniProtKB">
        <authorList>
            <consortium name="Ensembl"/>
        </authorList>
    </citation>
    <scope>IDENTIFICATION</scope>
</reference>
<dbReference type="GO" id="GO:0009986">
    <property type="term" value="C:cell surface"/>
    <property type="evidence" value="ECO:0007669"/>
    <property type="project" value="TreeGrafter"/>
</dbReference>
<dbReference type="InterPro" id="IPR013783">
    <property type="entry name" value="Ig-like_fold"/>
</dbReference>
<dbReference type="Proteomes" id="UP000694547">
    <property type="component" value="Chromosome 1"/>
</dbReference>
<comment type="similarity">
    <text evidence="4">Belongs to the immunoglobulin superfamily. CEA family.</text>
</comment>
<organism evidence="6 7">
    <name type="scientific">Peromyscus maniculatus bairdii</name>
    <name type="common">Prairie deer mouse</name>
    <dbReference type="NCBI Taxonomy" id="230844"/>
    <lineage>
        <taxon>Eukaryota</taxon>
        <taxon>Metazoa</taxon>
        <taxon>Chordata</taxon>
        <taxon>Craniata</taxon>
        <taxon>Vertebrata</taxon>
        <taxon>Euteleostomi</taxon>
        <taxon>Mammalia</taxon>
        <taxon>Eutheria</taxon>
        <taxon>Euarchontoglires</taxon>
        <taxon>Glires</taxon>
        <taxon>Rodentia</taxon>
        <taxon>Myomorpha</taxon>
        <taxon>Muroidea</taxon>
        <taxon>Cricetidae</taxon>
        <taxon>Neotominae</taxon>
        <taxon>Peromyscus</taxon>
    </lineage>
</organism>
<dbReference type="Gene3D" id="2.60.40.10">
    <property type="entry name" value="Immunoglobulins"/>
    <property type="match status" value="4"/>
</dbReference>
<dbReference type="GO" id="GO:1990782">
    <property type="term" value="F:protein tyrosine kinase binding"/>
    <property type="evidence" value="ECO:0007669"/>
    <property type="project" value="TreeGrafter"/>
</dbReference>
<reference evidence="6 7" key="1">
    <citation type="submission" date="2018-10" db="EMBL/GenBank/DDBJ databases">
        <title>Improved assembly of the deer mouse Peromyscus maniculatus genome.</title>
        <authorList>
            <person name="Lassance J.-M."/>
            <person name="Hoekstra H.E."/>
        </authorList>
    </citation>
    <scope>NUCLEOTIDE SEQUENCE [LARGE SCALE GENOMIC DNA]</scope>
</reference>
<evidence type="ECO:0000256" key="3">
    <source>
        <dbReference type="ARBA" id="ARBA00023319"/>
    </source>
</evidence>
<evidence type="ECO:0000256" key="2">
    <source>
        <dbReference type="ARBA" id="ARBA00023180"/>
    </source>
</evidence>
<dbReference type="GO" id="GO:0007165">
    <property type="term" value="P:signal transduction"/>
    <property type="evidence" value="ECO:0007669"/>
    <property type="project" value="TreeGrafter"/>
</dbReference>
<dbReference type="InterPro" id="IPR007110">
    <property type="entry name" value="Ig-like_dom"/>
</dbReference>
<proteinExistence type="inferred from homology"/>
<feature type="domain" description="Ig-like" evidence="5">
    <location>
        <begin position="383"/>
        <end position="461"/>
    </location>
</feature>
<name>A0A8C8W6J0_PERMB</name>
<dbReference type="PANTHER" id="PTHR44427">
    <property type="entry name" value="CARCINOEMBRYONIC ANTIGEN-RELATED CELL ADHESION MOLECULE 19"/>
    <property type="match status" value="1"/>
</dbReference>
<evidence type="ECO:0000259" key="5">
    <source>
        <dbReference type="PROSITE" id="PS50835"/>
    </source>
</evidence>
<evidence type="ECO:0000313" key="7">
    <source>
        <dbReference type="Proteomes" id="UP000694547"/>
    </source>
</evidence>
<dbReference type="PANTHER" id="PTHR44427:SF1">
    <property type="entry name" value="CARCINOEMBRYONIC ANTIGEN-RELATED CELL ADHESION MOLECULE 1"/>
    <property type="match status" value="1"/>
</dbReference>
<dbReference type="InterPro" id="IPR003598">
    <property type="entry name" value="Ig_sub2"/>
</dbReference>
<dbReference type="Pfam" id="PF07686">
    <property type="entry name" value="V-set"/>
    <property type="match status" value="3"/>
</dbReference>
<evidence type="ECO:0000256" key="4">
    <source>
        <dbReference type="ARBA" id="ARBA00038222"/>
    </source>
</evidence>
<keyword evidence="7" id="KW-1185">Reference proteome</keyword>
<sequence>MKKSSGILCSGCTPWQWLITASLLTFWLLSTTATVNTESMPLLVAEGENILFPVQDLPENIMAIAWFKGRTKMTQGIALYALHSDLSCPGSVHSGRETIYRNGSLLLERVTQNDTGFYTLRTFNRHRKIMSATSIYLHVHAFLWKCGHLATSAKPTIELVPPRVAEGGSVLLLVRNPPENTLGFVWFKGMTEFKNFVAARFLLDRKSIVWGPAYSGREMLHSDGSLLLHGVTQKDSGLYTLRIHRTDMGNEETQVQLHCWMGLRHTGLSYMAYHPLVPQYPAEGESVLLQVHNLPEDLISFFWYKSKYSTLALKIVEYSGDMNSILWWPSHGRRWMVYENGSLMLQDVTEKDAGLYTLEVLNKDFNIEKAFVEFYVKKYVTQPFLRITDTTVRGRRSVIFTCISPDTDISIRWIFNNQNLQLTERMTLSPTKCGLRIDPVGYEDAGEYQCEVSNRFSLKTSLPVWWP</sequence>
<accession>A0A8C8W6J0</accession>
<dbReference type="SUPFAM" id="SSF48726">
    <property type="entry name" value="Immunoglobulin"/>
    <property type="match status" value="4"/>
</dbReference>
<keyword evidence="1" id="KW-0732">Signal</keyword>
<dbReference type="SMART" id="SM00409">
    <property type="entry name" value="IG"/>
    <property type="match status" value="4"/>
</dbReference>
<dbReference type="Ensembl" id="ENSPEMT00000039806.1">
    <property type="protein sequence ID" value="ENSPEMP00000036425.1"/>
    <property type="gene ID" value="ENSPEMG00000025653.1"/>
</dbReference>
<reference evidence="6" key="3">
    <citation type="submission" date="2025-09" db="UniProtKB">
        <authorList>
            <consortium name="Ensembl"/>
        </authorList>
    </citation>
    <scope>IDENTIFICATION</scope>
</reference>
<dbReference type="GO" id="GO:0005886">
    <property type="term" value="C:plasma membrane"/>
    <property type="evidence" value="ECO:0007669"/>
    <property type="project" value="TreeGrafter"/>
</dbReference>
<dbReference type="InterPro" id="IPR013106">
    <property type="entry name" value="Ig_V-set"/>
</dbReference>
<dbReference type="FunFam" id="2.60.40.10:FF:000244">
    <property type="entry name" value="carcinoembryonic antigen-related cell adhesion molecule 16"/>
    <property type="match status" value="1"/>
</dbReference>
<protein>
    <recommendedName>
        <fullName evidence="5">Ig-like domain-containing protein</fullName>
    </recommendedName>
</protein>
<dbReference type="InterPro" id="IPR003599">
    <property type="entry name" value="Ig_sub"/>
</dbReference>
<dbReference type="Pfam" id="PF13927">
    <property type="entry name" value="Ig_3"/>
    <property type="match status" value="1"/>
</dbReference>
<dbReference type="PROSITE" id="PS50835">
    <property type="entry name" value="IG_LIKE"/>
    <property type="match status" value="1"/>
</dbReference>